<comment type="caution">
    <text evidence="1">The sequence shown here is derived from an EMBL/GenBank/DDBJ whole genome shotgun (WGS) entry which is preliminary data.</text>
</comment>
<dbReference type="EMBL" id="JBBPBN010000004">
    <property type="protein sequence ID" value="KAK9042278.1"/>
    <property type="molecule type" value="Genomic_DNA"/>
</dbReference>
<accession>A0ABR2TYJ8</accession>
<dbReference type="Proteomes" id="UP001396334">
    <property type="component" value="Unassembled WGS sequence"/>
</dbReference>
<reference evidence="1 2" key="1">
    <citation type="journal article" date="2024" name="G3 (Bethesda)">
        <title>Genome assembly of Hibiscus sabdariffa L. provides insights into metabolisms of medicinal natural products.</title>
        <authorList>
            <person name="Kim T."/>
        </authorList>
    </citation>
    <scope>NUCLEOTIDE SEQUENCE [LARGE SCALE GENOMIC DNA]</scope>
    <source>
        <strain evidence="1">TK-2024</strain>
        <tissue evidence="1">Old leaves</tissue>
    </source>
</reference>
<gene>
    <name evidence="1" type="ORF">V6N11_017355</name>
</gene>
<evidence type="ECO:0000313" key="1">
    <source>
        <dbReference type="EMBL" id="KAK9042278.1"/>
    </source>
</evidence>
<evidence type="ECO:0000313" key="2">
    <source>
        <dbReference type="Proteomes" id="UP001396334"/>
    </source>
</evidence>
<sequence length="135" mass="15250">MWAINDENHLKELLKKRNLKGCTAISLPHSNIPELFDNAQRAELSNLSSLSALDEYIPNAQIMPQDLFLRMLERYKIAIGPHGRDYSLLQSIDDNNFFTKSKASKSLVLEIDIGNGLQNGMKMLVKKAEELHIVG</sequence>
<protein>
    <submittedName>
        <fullName evidence="1">Uncharacterized protein</fullName>
    </submittedName>
</protein>
<name>A0ABR2TYJ8_9ROSI</name>
<keyword evidence="2" id="KW-1185">Reference proteome</keyword>
<organism evidence="1 2">
    <name type="scientific">Hibiscus sabdariffa</name>
    <name type="common">roselle</name>
    <dbReference type="NCBI Taxonomy" id="183260"/>
    <lineage>
        <taxon>Eukaryota</taxon>
        <taxon>Viridiplantae</taxon>
        <taxon>Streptophyta</taxon>
        <taxon>Embryophyta</taxon>
        <taxon>Tracheophyta</taxon>
        <taxon>Spermatophyta</taxon>
        <taxon>Magnoliopsida</taxon>
        <taxon>eudicotyledons</taxon>
        <taxon>Gunneridae</taxon>
        <taxon>Pentapetalae</taxon>
        <taxon>rosids</taxon>
        <taxon>malvids</taxon>
        <taxon>Malvales</taxon>
        <taxon>Malvaceae</taxon>
        <taxon>Malvoideae</taxon>
        <taxon>Hibiscus</taxon>
    </lineage>
</organism>
<proteinExistence type="predicted"/>